<evidence type="ECO:0000313" key="1">
    <source>
        <dbReference type="EMBL" id="BAC97347.1"/>
    </source>
</evidence>
<dbReference type="HOGENOM" id="CLU_215036_0_0_6"/>
<accession>Q7MCR5</accession>
<dbReference type="AlphaFoldDB" id="Q7MCR5"/>
<name>Q7MCR5_VIBVY</name>
<protein>
    <submittedName>
        <fullName evidence="1">Uncharacterized protein</fullName>
    </submittedName>
</protein>
<dbReference type="KEGG" id="vvy:VVA1321"/>
<dbReference type="EMBL" id="BA000038">
    <property type="protein sequence ID" value="BAC97347.1"/>
    <property type="molecule type" value="Genomic_DNA"/>
</dbReference>
<organism evidence="1 2">
    <name type="scientific">Vibrio vulnificus (strain YJ016)</name>
    <dbReference type="NCBI Taxonomy" id="196600"/>
    <lineage>
        <taxon>Bacteria</taxon>
        <taxon>Pseudomonadati</taxon>
        <taxon>Pseudomonadota</taxon>
        <taxon>Gammaproteobacteria</taxon>
        <taxon>Vibrionales</taxon>
        <taxon>Vibrionaceae</taxon>
        <taxon>Vibrio</taxon>
    </lineage>
</organism>
<proteinExistence type="predicted"/>
<evidence type="ECO:0000313" key="2">
    <source>
        <dbReference type="Proteomes" id="UP000002675"/>
    </source>
</evidence>
<reference evidence="1 2" key="1">
    <citation type="journal article" date="2003" name="Genome Res.">
        <title>Comparative genome analysis of Vibrio vulnificus, a marine pathogen.</title>
        <authorList>
            <person name="Chen C.Y."/>
            <person name="Wu K.M."/>
            <person name="Chang Y.C."/>
            <person name="Chang C.H."/>
            <person name="Tsai H.C."/>
            <person name="Liao T.L."/>
            <person name="Liu Y.M."/>
            <person name="Chen H.J."/>
            <person name="Shen A.B."/>
            <person name="Li J.C."/>
            <person name="Su T.L."/>
            <person name="Shao C.P."/>
            <person name="Lee C.T."/>
            <person name="Hor L.I."/>
            <person name="Tsai S.F."/>
        </authorList>
    </citation>
    <scope>NUCLEOTIDE SEQUENCE [LARGE SCALE GENOMIC DNA]</scope>
    <source>
        <strain evidence="1 2">YJ016</strain>
    </source>
</reference>
<gene>
    <name evidence="1" type="ordered locus">VVA1321</name>
</gene>
<dbReference type="Proteomes" id="UP000002675">
    <property type="component" value="Chromosome II"/>
</dbReference>
<sequence length="51" mass="5866">MFEMKLNLKALDTMLDEVTQLRWMARHAVVAWAQVVATCLAQLRQPLMVGH</sequence>